<dbReference type="Pfam" id="PF05132">
    <property type="entry name" value="RNA_pol_Rpc4"/>
    <property type="match status" value="1"/>
</dbReference>
<gene>
    <name evidence="6" type="ORF">DM860_016093</name>
</gene>
<evidence type="ECO:0000256" key="2">
    <source>
        <dbReference type="ARBA" id="ARBA00022478"/>
    </source>
</evidence>
<proteinExistence type="predicted"/>
<protein>
    <recommendedName>
        <fullName evidence="8">DNA-directed RNA polymerase III subunit RPC4</fullName>
    </recommendedName>
</protein>
<evidence type="ECO:0000256" key="3">
    <source>
        <dbReference type="ARBA" id="ARBA00023163"/>
    </source>
</evidence>
<dbReference type="PANTHER" id="PTHR13408">
    <property type="entry name" value="DNA-DIRECTED RNA POLYMERASE III"/>
    <property type="match status" value="1"/>
</dbReference>
<keyword evidence="7" id="KW-1185">Reference proteome</keyword>
<feature type="region of interest" description="Disordered" evidence="5">
    <location>
        <begin position="1"/>
        <end position="59"/>
    </location>
</feature>
<dbReference type="GO" id="GO:0003677">
    <property type="term" value="F:DNA binding"/>
    <property type="evidence" value="ECO:0007669"/>
    <property type="project" value="InterPro"/>
</dbReference>
<dbReference type="EMBL" id="NQVE01000035">
    <property type="protein sequence ID" value="RAL52244.1"/>
    <property type="molecule type" value="Genomic_DNA"/>
</dbReference>
<dbReference type="Proteomes" id="UP000249390">
    <property type="component" value="Unassembled WGS sequence"/>
</dbReference>
<comment type="caution">
    <text evidence="6">The sequence shown here is derived from an EMBL/GenBank/DDBJ whole genome shotgun (WGS) entry which is preliminary data.</text>
</comment>
<evidence type="ECO:0000313" key="6">
    <source>
        <dbReference type="EMBL" id="RAL52244.1"/>
    </source>
</evidence>
<dbReference type="PANTHER" id="PTHR13408:SF0">
    <property type="entry name" value="DNA-DIRECTED RNA POLYMERASE III SUBUNIT RPC4"/>
    <property type="match status" value="1"/>
</dbReference>
<dbReference type="GO" id="GO:0005666">
    <property type="term" value="C:RNA polymerase III complex"/>
    <property type="evidence" value="ECO:0007669"/>
    <property type="project" value="InterPro"/>
</dbReference>
<organism evidence="6 7">
    <name type="scientific">Cuscuta australis</name>
    <dbReference type="NCBI Taxonomy" id="267555"/>
    <lineage>
        <taxon>Eukaryota</taxon>
        <taxon>Viridiplantae</taxon>
        <taxon>Streptophyta</taxon>
        <taxon>Embryophyta</taxon>
        <taxon>Tracheophyta</taxon>
        <taxon>Spermatophyta</taxon>
        <taxon>Magnoliopsida</taxon>
        <taxon>eudicotyledons</taxon>
        <taxon>Gunneridae</taxon>
        <taxon>Pentapetalae</taxon>
        <taxon>asterids</taxon>
        <taxon>lamiids</taxon>
        <taxon>Solanales</taxon>
        <taxon>Convolvulaceae</taxon>
        <taxon>Cuscuteae</taxon>
        <taxon>Cuscuta</taxon>
        <taxon>Cuscuta subgen. Grammica</taxon>
        <taxon>Cuscuta sect. Cleistogrammica</taxon>
    </lineage>
</organism>
<keyword evidence="3" id="KW-0804">Transcription</keyword>
<evidence type="ECO:0008006" key="8">
    <source>
        <dbReference type="Google" id="ProtNLM"/>
    </source>
</evidence>
<feature type="compositionally biased region" description="Low complexity" evidence="5">
    <location>
        <begin position="38"/>
        <end position="48"/>
    </location>
</feature>
<evidence type="ECO:0000256" key="4">
    <source>
        <dbReference type="ARBA" id="ARBA00023242"/>
    </source>
</evidence>
<evidence type="ECO:0000313" key="7">
    <source>
        <dbReference type="Proteomes" id="UP000249390"/>
    </source>
</evidence>
<reference evidence="6 7" key="1">
    <citation type="submission" date="2018-06" db="EMBL/GenBank/DDBJ databases">
        <title>The Genome of Cuscuta australis (Dodder) Provides Insight into the Evolution of Plant Parasitism.</title>
        <authorList>
            <person name="Liu H."/>
        </authorList>
    </citation>
    <scope>NUCLEOTIDE SEQUENCE [LARGE SCALE GENOMIC DNA]</scope>
    <source>
        <strain evidence="7">cv. Yunnan</strain>
        <tissue evidence="6">Vines</tissue>
    </source>
</reference>
<sequence>MDPNLPPVRPLTGRKFRFVPKPPPRRAVQQLNTDASRDAAAAEAAAADEPPPDDRLLRRFNEHISRLSNRKSSAGKKGIQFVEYHELAPSAPTRKHESLGDWKSEGFGNDEKGIFVDQTVEKKKKEYREPWDYENSYYPTSLPLRKPYSADPEILDEAEFGEAASKIKHDENKRNASSELGLLDGEPKLLFLQLHNHLPTHNPKEKEPAEVPISAKGKEKAESSTAVRRKGPKKGFSLEELPTGHMGKILVYKSGAVKMKLGDILYDVVPGTEISFPQDVVAIDNVEKSCAVLGDVGAHAVAVPDIDSLLENMPTHID</sequence>
<keyword evidence="4" id="KW-0539">Nucleus</keyword>
<evidence type="ECO:0000256" key="1">
    <source>
        <dbReference type="ARBA" id="ARBA00004123"/>
    </source>
</evidence>
<dbReference type="InterPro" id="IPR007811">
    <property type="entry name" value="RPC4"/>
</dbReference>
<evidence type="ECO:0000256" key="5">
    <source>
        <dbReference type="SAM" id="MobiDB-lite"/>
    </source>
</evidence>
<dbReference type="GO" id="GO:0042797">
    <property type="term" value="P:tRNA transcription by RNA polymerase III"/>
    <property type="evidence" value="ECO:0007669"/>
    <property type="project" value="TreeGrafter"/>
</dbReference>
<comment type="subcellular location">
    <subcellularLocation>
        <location evidence="1">Nucleus</location>
    </subcellularLocation>
</comment>
<feature type="region of interest" description="Disordered" evidence="5">
    <location>
        <begin position="199"/>
        <end position="238"/>
    </location>
</feature>
<dbReference type="AlphaFoldDB" id="A0A328E2K4"/>
<keyword evidence="2" id="KW-0240">DNA-directed RNA polymerase</keyword>
<accession>A0A328E2K4</accession>
<name>A0A328E2K4_9ASTE</name>